<organism evidence="4 5">
    <name type="scientific">Allacma fusca</name>
    <dbReference type="NCBI Taxonomy" id="39272"/>
    <lineage>
        <taxon>Eukaryota</taxon>
        <taxon>Metazoa</taxon>
        <taxon>Ecdysozoa</taxon>
        <taxon>Arthropoda</taxon>
        <taxon>Hexapoda</taxon>
        <taxon>Collembola</taxon>
        <taxon>Symphypleona</taxon>
        <taxon>Sminthuridae</taxon>
        <taxon>Allacma</taxon>
    </lineage>
</organism>
<dbReference type="InterPro" id="IPR000742">
    <property type="entry name" value="EGF"/>
</dbReference>
<evidence type="ECO:0000313" key="5">
    <source>
        <dbReference type="Proteomes" id="UP000708208"/>
    </source>
</evidence>
<protein>
    <recommendedName>
        <fullName evidence="3">EGF-like domain-containing protein</fullName>
    </recommendedName>
</protein>
<comment type="caution">
    <text evidence="4">The sequence shown here is derived from an EMBL/GenBank/DDBJ whole genome shotgun (WGS) entry which is preliminary data.</text>
</comment>
<comment type="caution">
    <text evidence="1">Lacks conserved residue(s) required for the propagation of feature annotation.</text>
</comment>
<evidence type="ECO:0000313" key="4">
    <source>
        <dbReference type="EMBL" id="CAG7826525.1"/>
    </source>
</evidence>
<feature type="domain" description="EGF-like" evidence="3">
    <location>
        <begin position="362"/>
        <end position="401"/>
    </location>
</feature>
<dbReference type="PANTHER" id="PTHR22963">
    <property type="entry name" value="ENDOGLIN-RELATED"/>
    <property type="match status" value="1"/>
</dbReference>
<feature type="domain" description="EGF-like" evidence="3">
    <location>
        <begin position="201"/>
        <end position="240"/>
    </location>
</feature>
<keyword evidence="1" id="KW-0245">EGF-like domain</keyword>
<dbReference type="AlphaFoldDB" id="A0A8J2L7L8"/>
<feature type="chain" id="PRO_5035294199" description="EGF-like domain-containing protein" evidence="2">
    <location>
        <begin position="20"/>
        <end position="465"/>
    </location>
</feature>
<keyword evidence="2" id="KW-0732">Signal</keyword>
<accession>A0A8J2L7L8</accession>
<dbReference type="SMART" id="SM00181">
    <property type="entry name" value="EGF"/>
    <property type="match status" value="5"/>
</dbReference>
<gene>
    <name evidence="4" type="ORF">AFUS01_LOCUS36575</name>
</gene>
<name>A0A8J2L7L8_9HEXA</name>
<dbReference type="OrthoDB" id="4405280at2759"/>
<feature type="signal peptide" evidence="2">
    <location>
        <begin position="1"/>
        <end position="19"/>
    </location>
</feature>
<evidence type="ECO:0000256" key="2">
    <source>
        <dbReference type="SAM" id="SignalP"/>
    </source>
</evidence>
<dbReference type="Proteomes" id="UP000708208">
    <property type="component" value="Unassembled WGS sequence"/>
</dbReference>
<proteinExistence type="predicted"/>
<keyword evidence="5" id="KW-1185">Reference proteome</keyword>
<dbReference type="PROSITE" id="PS01186">
    <property type="entry name" value="EGF_2"/>
    <property type="match status" value="1"/>
</dbReference>
<reference evidence="4" key="1">
    <citation type="submission" date="2021-06" db="EMBL/GenBank/DDBJ databases">
        <authorList>
            <person name="Hodson N. C."/>
            <person name="Mongue J. A."/>
            <person name="Jaron S. K."/>
        </authorList>
    </citation>
    <scope>NUCLEOTIDE SEQUENCE</scope>
</reference>
<evidence type="ECO:0000259" key="3">
    <source>
        <dbReference type="PROSITE" id="PS50026"/>
    </source>
</evidence>
<dbReference type="EMBL" id="CAJVCH010540090">
    <property type="protein sequence ID" value="CAG7826525.1"/>
    <property type="molecule type" value="Genomic_DNA"/>
</dbReference>
<dbReference type="PANTHER" id="PTHR22963:SF39">
    <property type="entry name" value="DUMPY"/>
    <property type="match status" value="1"/>
</dbReference>
<evidence type="ECO:0000256" key="1">
    <source>
        <dbReference type="PROSITE-ProRule" id="PRU00076"/>
    </source>
</evidence>
<sequence>MFRCKVFFFFIYKCWLVSSQDLTTTTFTSEPDFFTAVTEIGTTPQAESNDIESRGFTSENSIDTDVLPIIKVKELSGLLERSDSLGDSSDDFTFIGNSEKNLLTSGQDFNATSYLSLECISIGNASFWTHDGLEVTAHSKNFTGASVNGNDTQGITFIIKIILGAGKGVQEKDSGNFSCIRDDDKTRSSSLFVYIPEEQKQISPCEENPCGLNTICEVRHGNRSCNCLRGYVGNAGVGCRLECSLNSDCAEGFSCVGTQCVDPCMGACGENTYCRHSENGGFDIMTECKCLQGYDGNPYEGCVLKESGFRFERKEVTDLCSYCGTNADCVSTMNKALICRCKRNLRGDPYSECTSTDGSGGLVTPCGISPCGENSYCQEKYGRAICHCQENFYGDPWTKCHAECLRREHCKSEDTCIQAKCKSACEGACGTGALCTATNHVATCTCPENLVGDPHRECVEESETS</sequence>
<dbReference type="PROSITE" id="PS50026">
    <property type="entry name" value="EGF_3"/>
    <property type="match status" value="2"/>
</dbReference>